<keyword evidence="2" id="KW-1185">Reference proteome</keyword>
<evidence type="ECO:0000313" key="2">
    <source>
        <dbReference type="Proteomes" id="UP000002742"/>
    </source>
</evidence>
<organism evidence="1 2">
    <name type="scientific">Methylotenera mobilis (strain JLW8 / ATCC BAA-1282 / DSM 17540)</name>
    <dbReference type="NCBI Taxonomy" id="583345"/>
    <lineage>
        <taxon>Bacteria</taxon>
        <taxon>Pseudomonadati</taxon>
        <taxon>Pseudomonadota</taxon>
        <taxon>Betaproteobacteria</taxon>
        <taxon>Nitrosomonadales</taxon>
        <taxon>Methylophilaceae</taxon>
        <taxon>Methylotenera</taxon>
    </lineage>
</organism>
<protein>
    <submittedName>
        <fullName evidence="1">Uncharacterized protein</fullName>
    </submittedName>
</protein>
<dbReference type="EMBL" id="CP001672">
    <property type="protein sequence ID" value="ACT48959.1"/>
    <property type="molecule type" value="Genomic_DNA"/>
</dbReference>
<reference evidence="2" key="1">
    <citation type="submission" date="2009-07" db="EMBL/GenBank/DDBJ databases">
        <title>Complete sequence of Methylotenera mobilis JLW8.</title>
        <authorList>
            <consortium name="US DOE Joint Genome Institute"/>
            <person name="Lucas S."/>
            <person name="Copeland A."/>
            <person name="Lapidus A."/>
            <person name="Glavina del Rio T."/>
            <person name="Tice H."/>
            <person name="Bruce D."/>
            <person name="Goodwin L."/>
            <person name="Pitluck S."/>
            <person name="LaButti K.M."/>
            <person name="Clum A."/>
            <person name="Larimer F."/>
            <person name="Land M."/>
            <person name="Hauser L."/>
            <person name="Kyrpides N."/>
            <person name="Mikhailova N."/>
            <person name="Kayluzhnaya M."/>
            <person name="Chistoserdova L."/>
        </authorList>
    </citation>
    <scope>NUCLEOTIDE SEQUENCE [LARGE SCALE GENOMIC DNA]</scope>
    <source>
        <strain evidence="2">JLW8 / ATCC BAA-1282 / DSM 17540</strain>
    </source>
</reference>
<sequence length="48" mass="5450">MLRSKPVAIKPPITELLQIDTKPSQDEFAIVFAVISDAKNEDLYLPFF</sequence>
<accession>C6WZ11</accession>
<proteinExistence type="predicted"/>
<reference evidence="1 2" key="2">
    <citation type="journal article" date="2011" name="J. Bacteriol.">
        <title>Genomes of three methylotrophs from a single niche uncover genetic and metabolic divergence of Methylophilaceae.</title>
        <authorList>
            <person name="Lapidus A."/>
            <person name="Clum A."/>
            <person name="Labutti K."/>
            <person name="Kaluzhnaya M.G."/>
            <person name="Lim S."/>
            <person name="Beck D.A."/>
            <person name="Glavina Del Rio T."/>
            <person name="Nolan M."/>
            <person name="Mavromatis K."/>
            <person name="Huntemann M."/>
            <person name="Lucas S."/>
            <person name="Lidstrom M.E."/>
            <person name="Ivanova N."/>
            <person name="Chistoserdova L."/>
        </authorList>
    </citation>
    <scope>NUCLEOTIDE SEQUENCE [LARGE SCALE GENOMIC DNA]</scope>
    <source>
        <strain evidence="2">JLW8 / ATCC BAA-1282 / DSM 17540</strain>
    </source>
</reference>
<evidence type="ECO:0000313" key="1">
    <source>
        <dbReference type="EMBL" id="ACT48959.1"/>
    </source>
</evidence>
<dbReference type="Proteomes" id="UP000002742">
    <property type="component" value="Chromosome"/>
</dbReference>
<dbReference type="KEGG" id="mmb:Mmol_2057"/>
<name>C6WZ11_METML</name>
<dbReference type="AlphaFoldDB" id="C6WZ11"/>
<dbReference type="HOGENOM" id="CLU_3154740_0_0_4"/>
<gene>
    <name evidence="1" type="ordered locus">Mmol_2057</name>
</gene>